<sequence>MATMAVRYAVLVLALCYGCNTNGEIEDSSISDATESGTKNEETGELTGRTPHNFREILPDELASEAAEIPGITSFILFQNGQKVVKYFSGTMGPDSAVNIKSASKSIMSALIGIAIEEGYINSPDDRVEKYIPGYFENLDEPEKSAITIRHLLTMSSGLESTSFRNYGSWVNSNDWVAHKLNGPLNHNPGEHMRYSTGDTHLLSVVLAAASGMSARRFAQTYLFDPINQNIKGWDRDPSGYYFGGNNMSVSPEALLKFGRLYLEGGSFEGKSVIPPDWLEESFTVYFDDTSYNYRDHDYGLLWWRNEFQGYESWFAWGYGGQYLFVLPDLDALAVFTSNPESRAAERNDRIYEVMENMTIPLLYQNKQGF</sequence>
<evidence type="ECO:0000313" key="3">
    <source>
        <dbReference type="EMBL" id="MBP3191128.1"/>
    </source>
</evidence>
<dbReference type="InterPro" id="IPR012338">
    <property type="entry name" value="Beta-lactam/transpept-like"/>
</dbReference>
<dbReference type="GO" id="GO:0016787">
    <property type="term" value="F:hydrolase activity"/>
    <property type="evidence" value="ECO:0007669"/>
    <property type="project" value="UniProtKB-KW"/>
</dbReference>
<accession>A0A8J7S303</accession>
<dbReference type="Pfam" id="PF00144">
    <property type="entry name" value="Beta-lactamase"/>
    <property type="match status" value="1"/>
</dbReference>
<comment type="caution">
    <text evidence="3">The sequence shown here is derived from an EMBL/GenBank/DDBJ whole genome shotgun (WGS) entry which is preliminary data.</text>
</comment>
<dbReference type="AlphaFoldDB" id="A0A8J7S303"/>
<reference evidence="3" key="1">
    <citation type="submission" date="2021-02" db="EMBL/GenBank/DDBJ databases">
        <title>Natronogracilivirga saccharolytica gen. nov. sp. nov. a new anaerobic, haloalkiliphilic carbohydrate-fermenting bacterium from soda lake and proposing of Cyclonatronumiaceae fam. nov. in the phylum Balneolaeota.</title>
        <authorList>
            <person name="Zhilina T.N."/>
            <person name="Sorokin D.Y."/>
            <person name="Zavarzina D.G."/>
            <person name="Toshchakov S.V."/>
            <person name="Kublanov I.V."/>
        </authorList>
    </citation>
    <scope>NUCLEOTIDE SEQUENCE</scope>
    <source>
        <strain evidence="3">Z-1702</strain>
    </source>
</reference>
<name>A0A8J7S303_9BACT</name>
<keyword evidence="4" id="KW-1185">Reference proteome</keyword>
<dbReference type="InterPro" id="IPR001466">
    <property type="entry name" value="Beta-lactam-related"/>
</dbReference>
<keyword evidence="3" id="KW-0378">Hydrolase</keyword>
<dbReference type="PANTHER" id="PTHR43283:SF7">
    <property type="entry name" value="BETA-LACTAMASE-RELATED DOMAIN-CONTAINING PROTEIN"/>
    <property type="match status" value="1"/>
</dbReference>
<protein>
    <submittedName>
        <fullName evidence="3">Serine hydrolase</fullName>
    </submittedName>
</protein>
<evidence type="ECO:0000256" key="1">
    <source>
        <dbReference type="SAM" id="MobiDB-lite"/>
    </source>
</evidence>
<feature type="domain" description="Beta-lactamase-related" evidence="2">
    <location>
        <begin position="64"/>
        <end position="352"/>
    </location>
</feature>
<dbReference type="EMBL" id="JAFIDN010000001">
    <property type="protein sequence ID" value="MBP3191128.1"/>
    <property type="molecule type" value="Genomic_DNA"/>
</dbReference>
<organism evidence="3 4">
    <name type="scientific">Natronogracilivirga saccharolytica</name>
    <dbReference type="NCBI Taxonomy" id="2812953"/>
    <lineage>
        <taxon>Bacteria</taxon>
        <taxon>Pseudomonadati</taxon>
        <taxon>Balneolota</taxon>
        <taxon>Balneolia</taxon>
        <taxon>Balneolales</taxon>
        <taxon>Cyclonatronaceae</taxon>
        <taxon>Natronogracilivirga</taxon>
    </lineage>
</organism>
<dbReference type="InterPro" id="IPR050789">
    <property type="entry name" value="Diverse_Enzym_Activities"/>
</dbReference>
<dbReference type="RefSeq" id="WP_210509363.1">
    <property type="nucleotide sequence ID" value="NZ_JAFIDN010000001.1"/>
</dbReference>
<feature type="region of interest" description="Disordered" evidence="1">
    <location>
        <begin position="27"/>
        <end position="51"/>
    </location>
</feature>
<dbReference type="PANTHER" id="PTHR43283">
    <property type="entry name" value="BETA-LACTAMASE-RELATED"/>
    <property type="match status" value="1"/>
</dbReference>
<dbReference type="Gene3D" id="3.40.710.10">
    <property type="entry name" value="DD-peptidase/beta-lactamase superfamily"/>
    <property type="match status" value="1"/>
</dbReference>
<dbReference type="SUPFAM" id="SSF56601">
    <property type="entry name" value="beta-lactamase/transpeptidase-like"/>
    <property type="match status" value="1"/>
</dbReference>
<proteinExistence type="predicted"/>
<evidence type="ECO:0000259" key="2">
    <source>
        <dbReference type="Pfam" id="PF00144"/>
    </source>
</evidence>
<gene>
    <name evidence="3" type="ORF">NATSA_00480</name>
</gene>
<dbReference type="Proteomes" id="UP000673975">
    <property type="component" value="Unassembled WGS sequence"/>
</dbReference>
<evidence type="ECO:0000313" key="4">
    <source>
        <dbReference type="Proteomes" id="UP000673975"/>
    </source>
</evidence>